<name>A0A0F5MPI1_9RICK</name>
<accession>A0A0F5MPI1</accession>
<comment type="caution">
    <text evidence="1">The sequence shown here is derived from an EMBL/GenBank/DDBJ whole genome shotgun (WGS) entry which is preliminary data.</text>
</comment>
<keyword evidence="2" id="KW-1185">Reference proteome</keyword>
<sequence>MYRGFEGTLLSWSEAAIKKEILKDLREAELQNNKQKFLNISQKKVIEDKANDIMELRKKSFELLKTSILNGTEVLQFDRLQILNKMANVLDKKHKFQMLDKTSTKDEFAKQIKFAEVAISKQIRGFAAKDEKSTSRVKEIGISLRQNSTNNETAQYNKNERTANRIAHNEGKKFEDMFAKEGEREKEHQEIADYNKKSTIEKLGSSFMNGFSSSWSAIDKVTGLEQGVKNSLN</sequence>
<organism evidence="1 2">
    <name type="scientific">Candidatus Arcanibacter lacustris</name>
    <dbReference type="NCBI Taxonomy" id="1607817"/>
    <lineage>
        <taxon>Bacteria</taxon>
        <taxon>Pseudomonadati</taxon>
        <taxon>Pseudomonadota</taxon>
        <taxon>Alphaproteobacteria</taxon>
        <taxon>Rickettsiales</taxon>
        <taxon>Candidatus Arcanibacter</taxon>
    </lineage>
</organism>
<dbReference type="Proteomes" id="UP000033358">
    <property type="component" value="Unassembled WGS sequence"/>
</dbReference>
<protein>
    <submittedName>
        <fullName evidence="1">Uncharacterized protein</fullName>
    </submittedName>
</protein>
<dbReference type="EMBL" id="JYHA01000048">
    <property type="protein sequence ID" value="KKB96606.1"/>
    <property type="molecule type" value="Genomic_DNA"/>
</dbReference>
<gene>
    <name evidence="1" type="ORF">SZ25_00302</name>
</gene>
<evidence type="ECO:0000313" key="1">
    <source>
        <dbReference type="EMBL" id="KKB96606.1"/>
    </source>
</evidence>
<dbReference type="AlphaFoldDB" id="A0A0F5MPI1"/>
<feature type="non-terminal residue" evidence="1">
    <location>
        <position position="233"/>
    </location>
</feature>
<reference evidence="1 2" key="1">
    <citation type="submission" date="2015-02" db="EMBL/GenBank/DDBJ databases">
        <title>Single cell genomics of a rare environmental alphaproteobacterium provides unique insights into Rickettsiaceae evolution.</title>
        <authorList>
            <person name="Martijn J."/>
            <person name="Schulz F."/>
            <person name="Zaremba-Niedzwiedzka K."/>
            <person name="Viklund J."/>
            <person name="Stepanauskas R."/>
            <person name="Andersson S.G.E."/>
            <person name="Horn M."/>
            <person name="Guy L."/>
            <person name="Ettema T.J.G."/>
        </authorList>
    </citation>
    <scope>NUCLEOTIDE SEQUENCE [LARGE SCALE GENOMIC DNA]</scope>
    <source>
        <strain evidence="1 2">SCGC AAA041-L04</strain>
    </source>
</reference>
<evidence type="ECO:0000313" key="2">
    <source>
        <dbReference type="Proteomes" id="UP000033358"/>
    </source>
</evidence>
<proteinExistence type="predicted"/>